<feature type="chain" id="PRO_5041349923" description="Lipoprotein" evidence="1">
    <location>
        <begin position="26"/>
        <end position="214"/>
    </location>
</feature>
<reference evidence="2" key="1">
    <citation type="submission" date="2022-08" db="EMBL/GenBank/DDBJ databases">
        <title>Draft genome sequencing of Roseisolibacter agri AW1220.</title>
        <authorList>
            <person name="Tobiishi Y."/>
            <person name="Tonouchi A."/>
        </authorList>
    </citation>
    <scope>NUCLEOTIDE SEQUENCE</scope>
    <source>
        <strain evidence="2">AW1220</strain>
    </source>
</reference>
<dbReference type="EMBL" id="BRXS01000001">
    <property type="protein sequence ID" value="GLC24050.1"/>
    <property type="molecule type" value="Genomic_DNA"/>
</dbReference>
<evidence type="ECO:0000256" key="1">
    <source>
        <dbReference type="SAM" id="SignalP"/>
    </source>
</evidence>
<organism evidence="2 3">
    <name type="scientific">Roseisolibacter agri</name>
    <dbReference type="NCBI Taxonomy" id="2014610"/>
    <lineage>
        <taxon>Bacteria</taxon>
        <taxon>Pseudomonadati</taxon>
        <taxon>Gemmatimonadota</taxon>
        <taxon>Gemmatimonadia</taxon>
        <taxon>Gemmatimonadales</taxon>
        <taxon>Gemmatimonadaceae</taxon>
        <taxon>Roseisolibacter</taxon>
    </lineage>
</organism>
<keyword evidence="1" id="KW-0732">Signal</keyword>
<protein>
    <recommendedName>
        <fullName evidence="4">Lipoprotein</fullName>
    </recommendedName>
</protein>
<comment type="caution">
    <text evidence="2">The sequence shown here is derived from an EMBL/GenBank/DDBJ whole genome shotgun (WGS) entry which is preliminary data.</text>
</comment>
<proteinExistence type="predicted"/>
<dbReference type="AlphaFoldDB" id="A0AA37PZU6"/>
<sequence length="214" mass="22637">MIRALRPAGRATVALLALFATTACAHLPRRGGAPGFEISSLASVYSPAGRFRGSWRVTKDAIEVRVDSALVTAPWPGGGTSAEPMVVREDGRIVDVRPLVSVGTRVKALIVTSAELTPGQPRAWTAHAESEPVVVADTLRLGDVRTVTDLRFRIARPADVPLDRAWLVFQLEGTPGGRGGGGRTFACSPQNLAGPAERSAERAETLADNYTLAC</sequence>
<accession>A0AA37PZU6</accession>
<keyword evidence="3" id="KW-1185">Reference proteome</keyword>
<dbReference type="Proteomes" id="UP001161325">
    <property type="component" value="Unassembled WGS sequence"/>
</dbReference>
<evidence type="ECO:0008006" key="4">
    <source>
        <dbReference type="Google" id="ProtNLM"/>
    </source>
</evidence>
<gene>
    <name evidence="2" type="ORF">rosag_05630</name>
</gene>
<name>A0AA37PZU6_9BACT</name>
<dbReference type="PROSITE" id="PS51257">
    <property type="entry name" value="PROKAR_LIPOPROTEIN"/>
    <property type="match status" value="1"/>
</dbReference>
<evidence type="ECO:0000313" key="2">
    <source>
        <dbReference type="EMBL" id="GLC24050.1"/>
    </source>
</evidence>
<evidence type="ECO:0000313" key="3">
    <source>
        <dbReference type="Proteomes" id="UP001161325"/>
    </source>
</evidence>
<feature type="signal peptide" evidence="1">
    <location>
        <begin position="1"/>
        <end position="25"/>
    </location>
</feature>
<dbReference type="RefSeq" id="WP_284348496.1">
    <property type="nucleotide sequence ID" value="NZ_BRXS01000001.1"/>
</dbReference>